<keyword evidence="8" id="KW-1185">Reference proteome</keyword>
<evidence type="ECO:0000256" key="2">
    <source>
        <dbReference type="ARBA" id="ARBA00022540"/>
    </source>
</evidence>
<dbReference type="EMBL" id="MLAK01000173">
    <property type="protein sequence ID" value="OHT15904.1"/>
    <property type="molecule type" value="Genomic_DNA"/>
</dbReference>
<comment type="caution">
    <text evidence="7">The sequence shown here is derived from an EMBL/GenBank/DDBJ whole genome shotgun (WGS) entry which is preliminary data.</text>
</comment>
<evidence type="ECO:0000313" key="7">
    <source>
        <dbReference type="EMBL" id="OHT15904.1"/>
    </source>
</evidence>
<dbReference type="OrthoDB" id="590761at2759"/>
<dbReference type="InterPro" id="IPR001040">
    <property type="entry name" value="TIF_eIF_4E"/>
</dbReference>
<dbReference type="InterPro" id="IPR023398">
    <property type="entry name" value="TIF_eIF4e-like"/>
</dbReference>
<proteinExistence type="inferred from homology"/>
<dbReference type="GO" id="GO:0006417">
    <property type="term" value="P:regulation of translation"/>
    <property type="evidence" value="ECO:0007669"/>
    <property type="project" value="UniProtKB-KW"/>
</dbReference>
<keyword evidence="3" id="KW-0810">Translation regulation</keyword>
<dbReference type="GO" id="GO:0000340">
    <property type="term" value="F:RNA 7-methylguanosine cap binding"/>
    <property type="evidence" value="ECO:0007669"/>
    <property type="project" value="TreeGrafter"/>
</dbReference>
<keyword evidence="5 6" id="KW-0648">Protein biosynthesis</keyword>
<sequence length="196" mass="22822">MITNSFISPSMIEEPIMFIPPQNDKEIDTIPRAGAWIFWYLIPNRSGNVLEWKVHLHPLHSFDSIEDFLRLINSIEHPSKLMKGCRFYVFRSFSKPLWEHETVSNGHIISIEIEKDQIQADSIAEKWIDLVQQVLEDTSAENLSILGVEYYSKPHTWKISLWISRSCENLEDVRGKMETMMNIGTARISEVIQDTM</sequence>
<evidence type="ECO:0000256" key="4">
    <source>
        <dbReference type="ARBA" id="ARBA00022884"/>
    </source>
</evidence>
<reference evidence="7" key="1">
    <citation type="submission" date="2016-10" db="EMBL/GenBank/DDBJ databases">
        <authorList>
            <person name="Benchimol M."/>
            <person name="Almeida L.G."/>
            <person name="Vasconcelos A.T."/>
            <person name="Perreira-Neves A."/>
            <person name="Rosa I.A."/>
            <person name="Tasca T."/>
            <person name="Bogo M.R."/>
            <person name="de Souza W."/>
        </authorList>
    </citation>
    <scope>NUCLEOTIDE SEQUENCE [LARGE SCALE GENOMIC DNA]</scope>
    <source>
        <strain evidence="7">K</strain>
    </source>
</reference>
<keyword evidence="4 6" id="KW-0694">RNA-binding</keyword>
<name>A0A1J4KYE6_9EUKA</name>
<dbReference type="VEuPathDB" id="TrichDB:TRFO_42210"/>
<organism evidence="7 8">
    <name type="scientific">Tritrichomonas foetus</name>
    <dbReference type="NCBI Taxonomy" id="1144522"/>
    <lineage>
        <taxon>Eukaryota</taxon>
        <taxon>Metamonada</taxon>
        <taxon>Parabasalia</taxon>
        <taxon>Tritrichomonadida</taxon>
        <taxon>Tritrichomonadidae</taxon>
        <taxon>Tritrichomonas</taxon>
    </lineage>
</organism>
<dbReference type="Pfam" id="PF01652">
    <property type="entry name" value="IF4E"/>
    <property type="match status" value="1"/>
</dbReference>
<dbReference type="SUPFAM" id="SSF55418">
    <property type="entry name" value="eIF4e-like"/>
    <property type="match status" value="1"/>
</dbReference>
<evidence type="ECO:0000256" key="1">
    <source>
        <dbReference type="ARBA" id="ARBA00009860"/>
    </source>
</evidence>
<evidence type="ECO:0000256" key="3">
    <source>
        <dbReference type="ARBA" id="ARBA00022845"/>
    </source>
</evidence>
<dbReference type="AlphaFoldDB" id="A0A1J4KYE6"/>
<dbReference type="PANTHER" id="PTHR11960">
    <property type="entry name" value="EUKARYOTIC TRANSLATION INITIATION FACTOR 4E RELATED"/>
    <property type="match status" value="1"/>
</dbReference>
<dbReference type="GO" id="GO:0016281">
    <property type="term" value="C:eukaryotic translation initiation factor 4F complex"/>
    <property type="evidence" value="ECO:0007669"/>
    <property type="project" value="TreeGrafter"/>
</dbReference>
<evidence type="ECO:0000256" key="5">
    <source>
        <dbReference type="ARBA" id="ARBA00022917"/>
    </source>
</evidence>
<accession>A0A1J4KYE6</accession>
<gene>
    <name evidence="7" type="ORF">TRFO_42210</name>
</gene>
<dbReference type="Proteomes" id="UP000179807">
    <property type="component" value="Unassembled WGS sequence"/>
</dbReference>
<keyword evidence="2 6" id="KW-0396">Initiation factor</keyword>
<dbReference type="GO" id="GO:0003743">
    <property type="term" value="F:translation initiation factor activity"/>
    <property type="evidence" value="ECO:0007669"/>
    <property type="project" value="UniProtKB-KW"/>
</dbReference>
<dbReference type="Gene3D" id="3.30.760.10">
    <property type="entry name" value="RNA Cap, Translation Initiation Factor Eif4e"/>
    <property type="match status" value="1"/>
</dbReference>
<evidence type="ECO:0000256" key="6">
    <source>
        <dbReference type="RuleBase" id="RU004374"/>
    </source>
</evidence>
<protein>
    <submittedName>
        <fullName evidence="7">Eukaryotic initiation factor 4E family protein</fullName>
    </submittedName>
</protein>
<dbReference type="PANTHER" id="PTHR11960:SF8">
    <property type="entry name" value="EUKARYOTIC TRANSLATION INITIATION FACTOR 4E1-RELATED"/>
    <property type="match status" value="1"/>
</dbReference>
<comment type="similarity">
    <text evidence="1 6">Belongs to the eukaryotic initiation factor 4E family.</text>
</comment>
<dbReference type="RefSeq" id="XP_068369040.1">
    <property type="nucleotide sequence ID" value="XM_068514197.1"/>
</dbReference>
<evidence type="ECO:0000313" key="8">
    <source>
        <dbReference type="Proteomes" id="UP000179807"/>
    </source>
</evidence>
<dbReference type="GeneID" id="94848901"/>